<dbReference type="STRING" id="1610491.AAV94_07400"/>
<evidence type="ECO:0000313" key="2">
    <source>
        <dbReference type="EMBL" id="KKW67988.1"/>
    </source>
</evidence>
<dbReference type="AlphaFoldDB" id="A0A0U1PZN7"/>
<gene>
    <name evidence="2" type="ORF">AAV94_07400</name>
</gene>
<dbReference type="PATRIC" id="fig|1610491.3.peg.1571"/>
<dbReference type="GO" id="GO:0004497">
    <property type="term" value="F:monooxygenase activity"/>
    <property type="evidence" value="ECO:0007669"/>
    <property type="project" value="UniProtKB-KW"/>
</dbReference>
<evidence type="ECO:0000313" key="3">
    <source>
        <dbReference type="Proteomes" id="UP000050580"/>
    </source>
</evidence>
<proteinExistence type="predicted"/>
<protein>
    <submittedName>
        <fullName evidence="2">Antibiotic biosynthesis monooxygenase</fullName>
    </submittedName>
</protein>
<name>A0A0U1PZN7_9BURK</name>
<keyword evidence="2" id="KW-0560">Oxidoreductase</keyword>
<dbReference type="Proteomes" id="UP000050580">
    <property type="component" value="Unassembled WGS sequence"/>
</dbReference>
<accession>A0A0U1PZN7</accession>
<dbReference type="PROSITE" id="PS51725">
    <property type="entry name" value="ABM"/>
    <property type="match status" value="1"/>
</dbReference>
<sequence length="102" mass="11999">MPFFAMNRFRVLRGHEDTFIEIWRNRDSHLAQVPGFVRFHLLQGAQTDEHTLFISHSEWESEQHFLDWTRSEAFRKAHANAGNAPRDIYAGPPQLEQLRAVL</sequence>
<dbReference type="InterPro" id="IPR007138">
    <property type="entry name" value="ABM_dom"/>
</dbReference>
<feature type="domain" description="ABM" evidence="1">
    <location>
        <begin position="3"/>
        <end position="98"/>
    </location>
</feature>
<reference evidence="2 3" key="1">
    <citation type="submission" date="2015-05" db="EMBL/GenBank/DDBJ databases">
        <title>Draft genome sequence of Lampropedia sp. CT6, isolated from the microbial mat of a hot water spring, located at Manikaran, India.</title>
        <authorList>
            <person name="Tripathi C."/>
            <person name="Rani P."/>
            <person name="Mahato N.K."/>
            <person name="Lal R."/>
        </authorList>
    </citation>
    <scope>NUCLEOTIDE SEQUENCE [LARGE SCALE GENOMIC DNA]</scope>
    <source>
        <strain evidence="2 3">CT6</strain>
    </source>
</reference>
<dbReference type="PANTHER" id="PTHR34474:SF2">
    <property type="entry name" value="SIGNAL TRANSDUCTION PROTEIN TRAP"/>
    <property type="match status" value="1"/>
</dbReference>
<keyword evidence="2" id="KW-0503">Monooxygenase</keyword>
<dbReference type="InterPro" id="IPR011008">
    <property type="entry name" value="Dimeric_a/b-barrel"/>
</dbReference>
<dbReference type="Pfam" id="PF03992">
    <property type="entry name" value="ABM"/>
    <property type="match status" value="1"/>
</dbReference>
<organism evidence="2 3">
    <name type="scientific">Lampropedia cohaerens</name>
    <dbReference type="NCBI Taxonomy" id="1610491"/>
    <lineage>
        <taxon>Bacteria</taxon>
        <taxon>Pseudomonadati</taxon>
        <taxon>Pseudomonadota</taxon>
        <taxon>Betaproteobacteria</taxon>
        <taxon>Burkholderiales</taxon>
        <taxon>Comamonadaceae</taxon>
        <taxon>Lampropedia</taxon>
    </lineage>
</organism>
<dbReference type="EMBL" id="LBNQ01000023">
    <property type="protein sequence ID" value="KKW67988.1"/>
    <property type="molecule type" value="Genomic_DNA"/>
</dbReference>
<dbReference type="SUPFAM" id="SSF54909">
    <property type="entry name" value="Dimeric alpha+beta barrel"/>
    <property type="match status" value="1"/>
</dbReference>
<dbReference type="Gene3D" id="3.30.70.100">
    <property type="match status" value="1"/>
</dbReference>
<dbReference type="InterPro" id="IPR050404">
    <property type="entry name" value="Heme-degrading_MO"/>
</dbReference>
<dbReference type="PANTHER" id="PTHR34474">
    <property type="entry name" value="SIGNAL TRANSDUCTION PROTEIN TRAP"/>
    <property type="match status" value="1"/>
</dbReference>
<comment type="caution">
    <text evidence="2">The sequence shown here is derived from an EMBL/GenBank/DDBJ whole genome shotgun (WGS) entry which is preliminary data.</text>
</comment>
<keyword evidence="3" id="KW-1185">Reference proteome</keyword>
<evidence type="ECO:0000259" key="1">
    <source>
        <dbReference type="PROSITE" id="PS51725"/>
    </source>
</evidence>
<dbReference type="RefSeq" id="WP_046741690.1">
    <property type="nucleotide sequence ID" value="NZ_LBNQ01000023.1"/>
</dbReference>
<dbReference type="OrthoDB" id="9798115at2"/>